<evidence type="ECO:0000313" key="4">
    <source>
        <dbReference type="EMBL" id="GAA0611878.1"/>
    </source>
</evidence>
<dbReference type="PANTHER" id="PTHR11365">
    <property type="entry name" value="5-OXOPROLINASE RELATED"/>
    <property type="match status" value="1"/>
</dbReference>
<feature type="domain" description="Acetophenone carboxylase-like C-terminal" evidence="3">
    <location>
        <begin position="519"/>
        <end position="686"/>
    </location>
</feature>
<comment type="caution">
    <text evidence="4">The sequence shown here is derived from an EMBL/GenBank/DDBJ whole genome shotgun (WGS) entry which is preliminary data.</text>
</comment>
<dbReference type="PANTHER" id="PTHR11365:SF23">
    <property type="entry name" value="HYPOTHETICAL 5-OXOPROLINASE (EUROFUNG)-RELATED"/>
    <property type="match status" value="1"/>
</dbReference>
<dbReference type="Pfam" id="PF05378">
    <property type="entry name" value="Hydant_A_N"/>
    <property type="match status" value="1"/>
</dbReference>
<dbReference type="InterPro" id="IPR043129">
    <property type="entry name" value="ATPase_NBD"/>
</dbReference>
<gene>
    <name evidence="4" type="ORF">GCM10009547_12390</name>
</gene>
<proteinExistence type="predicted"/>
<accession>A0ABP3RK28</accession>
<feature type="domain" description="Hydantoinase A/oxoprolinase" evidence="1">
    <location>
        <begin position="216"/>
        <end position="503"/>
    </location>
</feature>
<sequence length="701" mass="73523">MPGPYAVGVDIGGTFTDCAVIDPTGRLETGKVPTTPSDRSVGFFGSIEEAAHKFGLSLEELMKSTSRLVHGTTTGTNAVVARTGAVVGLLTTAGHEDNVRIMKGGGRTVGLSPEEVMNIGAGGRPAPLVSPNLVVGVTERIDSDGDVVVALDEAEAKQSIAWLLEQGVEAIAISTLWSTKNPSHEQRLRELVVEQAPDIFVTCSSELTGRLGEYERTMTCVMNAYIGPLMDAYVQAIENGAARLGYPGTVLFAQCAGGAVSGTQARRTPIVTIQSGPVAGVMNAALLARELGEELLLTTDMGGTTYDVSIISNGEPLARDTALFERFELALPILDVESVGAGGGSIAWIDGSGRVNVGPKSAGAVPGPVCAGRGGTEPTVTDADVVLGIIDPNAYLHGRVTLDRDAAYRAIAELGERIGLDPYATAAGINAIVDAKMADIIRRMSEYRGFDPRQCAMVAFGGGGAVHGGAVARAARVPKMIVALPEVASVWSAAGAANADVTHVLVEARMIDLPGPTAPIESAFAALEDRVRAELHEEGFVDADIELHRSLRMKHKLQVYDVEVPVTELKGPDTDALAELFTEVYEHRFGANSGYKEGGIQITTFQVRGVGLTPTSPFGSTAGQIVDEVGTRKVWWPEIGGFHDTPVLNLSGSGGERSANRMEGPFLVQLPDTVIVIRPGQSAWFDPMGNVVVETLPAAKG</sequence>
<evidence type="ECO:0000259" key="2">
    <source>
        <dbReference type="Pfam" id="PF05378"/>
    </source>
</evidence>
<evidence type="ECO:0000259" key="3">
    <source>
        <dbReference type="Pfam" id="PF19278"/>
    </source>
</evidence>
<dbReference type="InterPro" id="IPR008040">
    <property type="entry name" value="Hydant_A_N"/>
</dbReference>
<dbReference type="InterPro" id="IPR045079">
    <property type="entry name" value="Oxoprolinase-like"/>
</dbReference>
<dbReference type="Pfam" id="PF19278">
    <property type="entry name" value="Hydant_A_C"/>
    <property type="match status" value="1"/>
</dbReference>
<feature type="domain" description="Hydantoinase/oxoprolinase N-terminal" evidence="2">
    <location>
        <begin position="7"/>
        <end position="193"/>
    </location>
</feature>
<organism evidence="4 5">
    <name type="scientific">Sporichthya brevicatena</name>
    <dbReference type="NCBI Taxonomy" id="171442"/>
    <lineage>
        <taxon>Bacteria</taxon>
        <taxon>Bacillati</taxon>
        <taxon>Actinomycetota</taxon>
        <taxon>Actinomycetes</taxon>
        <taxon>Sporichthyales</taxon>
        <taxon>Sporichthyaceae</taxon>
        <taxon>Sporichthya</taxon>
    </lineage>
</organism>
<evidence type="ECO:0000259" key="1">
    <source>
        <dbReference type="Pfam" id="PF01968"/>
    </source>
</evidence>
<reference evidence="5" key="1">
    <citation type="journal article" date="2019" name="Int. J. Syst. Evol. Microbiol.">
        <title>The Global Catalogue of Microorganisms (GCM) 10K type strain sequencing project: providing services to taxonomists for standard genome sequencing and annotation.</title>
        <authorList>
            <consortium name="The Broad Institute Genomics Platform"/>
            <consortium name="The Broad Institute Genome Sequencing Center for Infectious Disease"/>
            <person name="Wu L."/>
            <person name="Ma J."/>
        </authorList>
    </citation>
    <scope>NUCLEOTIDE SEQUENCE [LARGE SCALE GENOMIC DNA]</scope>
    <source>
        <strain evidence="5">JCM 10671</strain>
    </source>
</reference>
<evidence type="ECO:0000313" key="5">
    <source>
        <dbReference type="Proteomes" id="UP001500957"/>
    </source>
</evidence>
<dbReference type="EMBL" id="BAAAHE010000008">
    <property type="protein sequence ID" value="GAA0611878.1"/>
    <property type="molecule type" value="Genomic_DNA"/>
</dbReference>
<dbReference type="InterPro" id="IPR002821">
    <property type="entry name" value="Hydantoinase_A"/>
</dbReference>
<protein>
    <submittedName>
        <fullName evidence="4">Hydantoinase/oxoprolinase family protein</fullName>
    </submittedName>
</protein>
<keyword evidence="5" id="KW-1185">Reference proteome</keyword>
<dbReference type="Proteomes" id="UP001500957">
    <property type="component" value="Unassembled WGS sequence"/>
</dbReference>
<dbReference type="Pfam" id="PF01968">
    <property type="entry name" value="Hydantoinase_A"/>
    <property type="match status" value="1"/>
</dbReference>
<dbReference type="InterPro" id="IPR049517">
    <property type="entry name" value="ACX-like_C"/>
</dbReference>
<dbReference type="SUPFAM" id="SSF53067">
    <property type="entry name" value="Actin-like ATPase domain"/>
    <property type="match status" value="1"/>
</dbReference>
<name>A0ABP3RK28_9ACTN</name>
<dbReference type="RefSeq" id="WP_344602717.1">
    <property type="nucleotide sequence ID" value="NZ_BAAAHE010000008.1"/>
</dbReference>